<feature type="domain" description="AAA+ ATPase" evidence="5">
    <location>
        <begin position="221"/>
        <end position="420"/>
    </location>
</feature>
<proteinExistence type="predicted"/>
<dbReference type="GO" id="GO:0005524">
    <property type="term" value="F:ATP binding"/>
    <property type="evidence" value="ECO:0007669"/>
    <property type="project" value="InterPro"/>
</dbReference>
<dbReference type="SUPFAM" id="SSF48024">
    <property type="entry name" value="N-terminal domain of DnaB helicase"/>
    <property type="match status" value="1"/>
</dbReference>
<dbReference type="EMBL" id="CP029042">
    <property type="protein sequence ID" value="AZS73225.1"/>
    <property type="molecule type" value="Genomic_DNA"/>
</dbReference>
<accession>A0A3S9YE83</accession>
<dbReference type="AlphaFoldDB" id="A0A3S9YE83"/>
<dbReference type="Pfam" id="PF00772">
    <property type="entry name" value="DnaB"/>
    <property type="match status" value="1"/>
</dbReference>
<dbReference type="InterPro" id="IPR027417">
    <property type="entry name" value="P-loop_NTPase"/>
</dbReference>
<sequence length="519" mass="55339">MACRVRSSMAQSRAPRQKNPSGHGTDEASAYAGLNGEPPNAVDAERAVLGACMFHRDAVDEVRGLLDGADFYRPAHETVWRALLALHTDDAPTDPIALAEYLAGTGELSRIGGAVYLHQLVGAATTTGSASYYADIVRRKADLRRLRENALRQYQRTGEPGADPDEIRSVAEADLRTERERALASGTGRLSRYLTNGWDFVTKAADTQPVWGTREQTAWASGESLMLVGPPGVGKTTLAHQVVLARIGLNDSVLGMPVVPGKRVLYLAIDRPTQIARTLARGVSDEHEAALRNRLAVWQGPLPATLDKEPDLLADLAAAHQADTLVIDSLKDAVSTMVDDALAVAYNNARGRALQNGVEVLELHHQHKSGAESPKAQRPALDQVYGSTWLTSGAGSVLFINGKPGDLAVTIHHLKLATGEIGPLQVIHDHEHGTSTVDPTLDPVTLLRATSGGLTVRELAEVLSGEPEPGRADVEKARRHLERLVRAGLATKAEGAAGGNGGGQQARYHASTRHIGVVS</sequence>
<dbReference type="SMART" id="SM00382">
    <property type="entry name" value="AAA"/>
    <property type="match status" value="1"/>
</dbReference>
<evidence type="ECO:0000313" key="7">
    <source>
        <dbReference type="Proteomes" id="UP000275579"/>
    </source>
</evidence>
<feature type="region of interest" description="Disordered" evidence="4">
    <location>
        <begin position="1"/>
        <end position="38"/>
    </location>
</feature>
<keyword evidence="6" id="KW-0347">Helicase</keyword>
<dbReference type="GO" id="GO:0006269">
    <property type="term" value="P:DNA replication, synthesis of primer"/>
    <property type="evidence" value="ECO:0007669"/>
    <property type="project" value="UniProtKB-KW"/>
</dbReference>
<dbReference type="Gene3D" id="3.40.50.300">
    <property type="entry name" value="P-loop containing nucleotide triphosphate hydrolases"/>
    <property type="match status" value="1"/>
</dbReference>
<evidence type="ECO:0000313" key="6">
    <source>
        <dbReference type="EMBL" id="AZS73225.1"/>
    </source>
</evidence>
<dbReference type="GO" id="GO:0003677">
    <property type="term" value="F:DNA binding"/>
    <property type="evidence" value="ECO:0007669"/>
    <property type="project" value="UniProtKB-KW"/>
</dbReference>
<dbReference type="Gene3D" id="1.10.860.10">
    <property type="entry name" value="DNAb Helicase, Chain A"/>
    <property type="match status" value="1"/>
</dbReference>
<evidence type="ECO:0000256" key="3">
    <source>
        <dbReference type="ARBA" id="ARBA00023125"/>
    </source>
</evidence>
<dbReference type="GO" id="GO:1990077">
    <property type="term" value="C:primosome complex"/>
    <property type="evidence" value="ECO:0007669"/>
    <property type="project" value="UniProtKB-KW"/>
</dbReference>
<evidence type="ECO:0000256" key="4">
    <source>
        <dbReference type="SAM" id="MobiDB-lite"/>
    </source>
</evidence>
<gene>
    <name evidence="6" type="ORF">DDE74_21755</name>
</gene>
<evidence type="ECO:0000256" key="1">
    <source>
        <dbReference type="ARBA" id="ARBA00022515"/>
    </source>
</evidence>
<name>A0A3S9YE83_9ACTN</name>
<dbReference type="InterPro" id="IPR007693">
    <property type="entry name" value="DNA_helicase_DnaB-like_N"/>
</dbReference>
<keyword evidence="6" id="KW-0547">Nucleotide-binding</keyword>
<dbReference type="GO" id="GO:0003678">
    <property type="term" value="F:DNA helicase activity"/>
    <property type="evidence" value="ECO:0007669"/>
    <property type="project" value="InterPro"/>
</dbReference>
<keyword evidence="2" id="KW-0235">DNA replication</keyword>
<dbReference type="PANTHER" id="PTHR30153:SF2">
    <property type="entry name" value="REPLICATIVE DNA HELICASE"/>
    <property type="match status" value="1"/>
</dbReference>
<keyword evidence="1" id="KW-0639">Primosome</keyword>
<keyword evidence="3" id="KW-0238">DNA-binding</keyword>
<keyword evidence="6" id="KW-0067">ATP-binding</keyword>
<dbReference type="InterPro" id="IPR036185">
    <property type="entry name" value="DNA_heli_DnaB-like_N_sf"/>
</dbReference>
<evidence type="ECO:0000256" key="2">
    <source>
        <dbReference type="ARBA" id="ARBA00022705"/>
    </source>
</evidence>
<dbReference type="InterPro" id="IPR016136">
    <property type="entry name" value="DNA_helicase_N/primase_C"/>
</dbReference>
<dbReference type="PANTHER" id="PTHR30153">
    <property type="entry name" value="REPLICATIVE DNA HELICASE DNAB"/>
    <property type="match status" value="1"/>
</dbReference>
<dbReference type="Proteomes" id="UP000275579">
    <property type="component" value="Chromosome"/>
</dbReference>
<evidence type="ECO:0000259" key="5">
    <source>
        <dbReference type="SMART" id="SM00382"/>
    </source>
</evidence>
<organism evidence="6 7">
    <name type="scientific">Streptomyces lydicus</name>
    <dbReference type="NCBI Taxonomy" id="47763"/>
    <lineage>
        <taxon>Bacteria</taxon>
        <taxon>Bacillati</taxon>
        <taxon>Actinomycetota</taxon>
        <taxon>Actinomycetes</taxon>
        <taxon>Kitasatosporales</taxon>
        <taxon>Streptomycetaceae</taxon>
        <taxon>Streptomyces</taxon>
    </lineage>
</organism>
<dbReference type="SUPFAM" id="SSF52540">
    <property type="entry name" value="P-loop containing nucleoside triphosphate hydrolases"/>
    <property type="match status" value="1"/>
</dbReference>
<reference evidence="6 7" key="1">
    <citation type="submission" date="2018-04" db="EMBL/GenBank/DDBJ databases">
        <title>Complete genome sequences of Streptomyces lydicus strain WYEC and characterization of antagonistic properties of biological control agents.</title>
        <authorList>
            <person name="Mariita R.M."/>
            <person name="Sello J.K."/>
        </authorList>
    </citation>
    <scope>NUCLEOTIDE SEQUENCE [LARGE SCALE GENOMIC DNA]</scope>
    <source>
        <strain evidence="6 7">WYEC 108</strain>
    </source>
</reference>
<feature type="region of interest" description="Disordered" evidence="4">
    <location>
        <begin position="493"/>
        <end position="519"/>
    </location>
</feature>
<protein>
    <submittedName>
        <fullName evidence="6">Helicase DnaB</fullName>
    </submittedName>
</protein>
<dbReference type="InterPro" id="IPR003593">
    <property type="entry name" value="AAA+_ATPase"/>
</dbReference>
<dbReference type="Pfam" id="PF13481">
    <property type="entry name" value="AAA_25"/>
    <property type="match status" value="1"/>
</dbReference>
<dbReference type="GO" id="GO:0005829">
    <property type="term" value="C:cytosol"/>
    <property type="evidence" value="ECO:0007669"/>
    <property type="project" value="TreeGrafter"/>
</dbReference>
<keyword evidence="6" id="KW-0378">Hydrolase</keyword>